<proteinExistence type="predicted"/>
<gene>
    <name evidence="2" type="ORF">Sradi_3830300</name>
</gene>
<protein>
    <submittedName>
        <fullName evidence="2">Uncharacterized protein</fullName>
    </submittedName>
</protein>
<dbReference type="EMBL" id="JACGWJ010000016">
    <property type="protein sequence ID" value="KAL0361458.1"/>
    <property type="molecule type" value="Genomic_DNA"/>
</dbReference>
<sequence length="165" mass="18701">MQEVLPSRFPIGYSSEEVHPKATSIGNNNEKLSEATKDEAPTSAKHEVKKPPNSLAFRYVVQSSNKEKKNHSKDHVSLLFKGRKQLKEVRAKNLQEIKAELVTPIISLHPLISSDSLILENQHKSMQGVFSQKAYHLLAKSRYDFLEPSRLNKLNLESIEERSIG</sequence>
<name>A0AAW2Q130_SESRA</name>
<evidence type="ECO:0000313" key="2">
    <source>
        <dbReference type="EMBL" id="KAL0361458.1"/>
    </source>
</evidence>
<evidence type="ECO:0000256" key="1">
    <source>
        <dbReference type="SAM" id="MobiDB-lite"/>
    </source>
</evidence>
<comment type="caution">
    <text evidence="2">The sequence shown here is derived from an EMBL/GenBank/DDBJ whole genome shotgun (WGS) entry which is preliminary data.</text>
</comment>
<reference evidence="2" key="1">
    <citation type="submission" date="2020-06" db="EMBL/GenBank/DDBJ databases">
        <authorList>
            <person name="Li T."/>
            <person name="Hu X."/>
            <person name="Zhang T."/>
            <person name="Song X."/>
            <person name="Zhang H."/>
            <person name="Dai N."/>
            <person name="Sheng W."/>
            <person name="Hou X."/>
            <person name="Wei L."/>
        </authorList>
    </citation>
    <scope>NUCLEOTIDE SEQUENCE</scope>
    <source>
        <strain evidence="2">G02</strain>
        <tissue evidence="2">Leaf</tissue>
    </source>
</reference>
<accession>A0AAW2Q130</accession>
<feature type="region of interest" description="Disordered" evidence="1">
    <location>
        <begin position="1"/>
        <end position="51"/>
    </location>
</feature>
<organism evidence="2">
    <name type="scientific">Sesamum radiatum</name>
    <name type="common">Black benniseed</name>
    <dbReference type="NCBI Taxonomy" id="300843"/>
    <lineage>
        <taxon>Eukaryota</taxon>
        <taxon>Viridiplantae</taxon>
        <taxon>Streptophyta</taxon>
        <taxon>Embryophyta</taxon>
        <taxon>Tracheophyta</taxon>
        <taxon>Spermatophyta</taxon>
        <taxon>Magnoliopsida</taxon>
        <taxon>eudicotyledons</taxon>
        <taxon>Gunneridae</taxon>
        <taxon>Pentapetalae</taxon>
        <taxon>asterids</taxon>
        <taxon>lamiids</taxon>
        <taxon>Lamiales</taxon>
        <taxon>Pedaliaceae</taxon>
        <taxon>Sesamum</taxon>
    </lineage>
</organism>
<feature type="compositionally biased region" description="Basic and acidic residues" evidence="1">
    <location>
        <begin position="31"/>
        <end position="50"/>
    </location>
</feature>
<dbReference type="AlphaFoldDB" id="A0AAW2Q130"/>
<reference evidence="2" key="2">
    <citation type="journal article" date="2024" name="Plant">
        <title>Genomic evolution and insights into agronomic trait innovations of Sesamum species.</title>
        <authorList>
            <person name="Miao H."/>
            <person name="Wang L."/>
            <person name="Qu L."/>
            <person name="Liu H."/>
            <person name="Sun Y."/>
            <person name="Le M."/>
            <person name="Wang Q."/>
            <person name="Wei S."/>
            <person name="Zheng Y."/>
            <person name="Lin W."/>
            <person name="Duan Y."/>
            <person name="Cao H."/>
            <person name="Xiong S."/>
            <person name="Wang X."/>
            <person name="Wei L."/>
            <person name="Li C."/>
            <person name="Ma Q."/>
            <person name="Ju M."/>
            <person name="Zhao R."/>
            <person name="Li G."/>
            <person name="Mu C."/>
            <person name="Tian Q."/>
            <person name="Mei H."/>
            <person name="Zhang T."/>
            <person name="Gao T."/>
            <person name="Zhang H."/>
        </authorList>
    </citation>
    <scope>NUCLEOTIDE SEQUENCE</scope>
    <source>
        <strain evidence="2">G02</strain>
    </source>
</reference>